<keyword evidence="1" id="KW-0614">Plasmid</keyword>
<geneLocation type="plasmid" evidence="1 2">
    <name>pKAM621_2</name>
</geneLocation>
<proteinExistence type="predicted"/>
<sequence length="94" mass="9390">MTADTFVRETGVIGVTATGRGVSVDAAAFVLIPVAVLADTAGLLLVTRAPEGTLTTERDADGTAAVEVDGRLTREGSPPAAGFPACFAALSRAS</sequence>
<protein>
    <submittedName>
        <fullName evidence="1">Uncharacterized protein</fullName>
    </submittedName>
</protein>
<evidence type="ECO:0000313" key="1">
    <source>
        <dbReference type="EMBL" id="BDO00241.1"/>
    </source>
</evidence>
<dbReference type="EMBL" id="AP026384">
    <property type="protein sequence ID" value="BDO00241.1"/>
    <property type="molecule type" value="Genomic_DNA"/>
</dbReference>
<dbReference type="Proteomes" id="UP001058317">
    <property type="component" value="Plasmid pKAM621_2"/>
</dbReference>
<organism evidence="1 2">
    <name type="scientific">Citrobacter braakii</name>
    <dbReference type="NCBI Taxonomy" id="57706"/>
    <lineage>
        <taxon>Bacteria</taxon>
        <taxon>Pseudomonadati</taxon>
        <taxon>Pseudomonadota</taxon>
        <taxon>Gammaproteobacteria</taxon>
        <taxon>Enterobacterales</taxon>
        <taxon>Enterobacteriaceae</taxon>
        <taxon>Citrobacter</taxon>
        <taxon>Citrobacter freundii complex</taxon>
    </lineage>
</organism>
<reference evidence="1" key="1">
    <citation type="submission" date="2022-07" db="EMBL/GenBank/DDBJ databases">
        <title>Complete genome sequence of carbapenem-resistant Citrobacter spp. in Japan.</title>
        <authorList>
            <person name="Maehana S."/>
            <person name="Suzuki M."/>
            <person name="Kitasato H."/>
        </authorList>
    </citation>
    <scope>NUCLEOTIDE SEQUENCE</scope>
    <source>
        <strain evidence="1">KAM621</strain>
        <plasmid evidence="1">pKAM621_2</plasmid>
    </source>
</reference>
<evidence type="ECO:0000313" key="2">
    <source>
        <dbReference type="Proteomes" id="UP001058317"/>
    </source>
</evidence>
<accession>A0AAD1P4Z2</accession>
<name>A0AAD1P4Z2_CITBR</name>
<gene>
    <name evidence="1" type="ORF">KAM621c_53450</name>
</gene>
<dbReference type="AlphaFoldDB" id="A0AAD1P4Z2"/>